<dbReference type="EMBL" id="QQBB01000003">
    <property type="protein sequence ID" value="RDI59753.1"/>
    <property type="molecule type" value="Genomic_DNA"/>
</dbReference>
<evidence type="ECO:0000259" key="2">
    <source>
        <dbReference type="Pfam" id="PF07331"/>
    </source>
</evidence>
<dbReference type="InterPro" id="IPR009936">
    <property type="entry name" value="DUF1468"/>
</dbReference>
<dbReference type="AlphaFoldDB" id="A0A370HMF3"/>
<name>A0A370HMF3_9HYPH</name>
<evidence type="ECO:0000313" key="4">
    <source>
        <dbReference type="Proteomes" id="UP000254925"/>
    </source>
</evidence>
<feature type="transmembrane region" description="Helical" evidence="1">
    <location>
        <begin position="48"/>
        <end position="72"/>
    </location>
</feature>
<protein>
    <submittedName>
        <fullName evidence="3">Tripartite tricarboxylate transporter TctB family protein</fullName>
    </submittedName>
</protein>
<keyword evidence="4" id="KW-1185">Reference proteome</keyword>
<evidence type="ECO:0000256" key="1">
    <source>
        <dbReference type="SAM" id="Phobius"/>
    </source>
</evidence>
<feature type="transmembrane region" description="Helical" evidence="1">
    <location>
        <begin position="126"/>
        <end position="147"/>
    </location>
</feature>
<feature type="transmembrane region" description="Helical" evidence="1">
    <location>
        <begin position="84"/>
        <end position="111"/>
    </location>
</feature>
<keyword evidence="1" id="KW-1133">Transmembrane helix</keyword>
<gene>
    <name evidence="3" type="ORF">DES45_1034</name>
</gene>
<dbReference type="OrthoDB" id="5186924at2"/>
<accession>A0A370HMF3</accession>
<comment type="caution">
    <text evidence="3">The sequence shown here is derived from an EMBL/GenBank/DDBJ whole genome shotgun (WGS) entry which is preliminary data.</text>
</comment>
<keyword evidence="1" id="KW-0472">Membrane</keyword>
<evidence type="ECO:0000313" key="3">
    <source>
        <dbReference type="EMBL" id="RDI59753.1"/>
    </source>
</evidence>
<dbReference type="Proteomes" id="UP000254925">
    <property type="component" value="Unassembled WGS sequence"/>
</dbReference>
<dbReference type="Pfam" id="PF07331">
    <property type="entry name" value="TctB"/>
    <property type="match status" value="1"/>
</dbReference>
<sequence length="154" mass="15977">MANRSELGRKGNKPDLLAGLIFIVIGALGLWAGRDLRMGNAAMMGPGYLPLIVSALILLIGLGVTIMGLMSSSEPIGVIRLRPLLIILLAVAGFAYAAGSLGFIIAAAWLIGIGSLADPETRLREIAASIVVLTIFGILVFIVGLGVQMPLGPF</sequence>
<organism evidence="3 4">
    <name type="scientific">Microvirga subterranea</name>
    <dbReference type="NCBI Taxonomy" id="186651"/>
    <lineage>
        <taxon>Bacteria</taxon>
        <taxon>Pseudomonadati</taxon>
        <taxon>Pseudomonadota</taxon>
        <taxon>Alphaproteobacteria</taxon>
        <taxon>Hyphomicrobiales</taxon>
        <taxon>Methylobacteriaceae</taxon>
        <taxon>Microvirga</taxon>
    </lineage>
</organism>
<feature type="domain" description="DUF1468" evidence="2">
    <location>
        <begin position="17"/>
        <end position="150"/>
    </location>
</feature>
<reference evidence="3 4" key="1">
    <citation type="submission" date="2018-07" db="EMBL/GenBank/DDBJ databases">
        <title>Genomic Encyclopedia of Type Strains, Phase IV (KMG-IV): sequencing the most valuable type-strain genomes for metagenomic binning, comparative biology and taxonomic classification.</title>
        <authorList>
            <person name="Goeker M."/>
        </authorList>
    </citation>
    <scope>NUCLEOTIDE SEQUENCE [LARGE SCALE GENOMIC DNA]</scope>
    <source>
        <strain evidence="3 4">DSM 14364</strain>
    </source>
</reference>
<proteinExistence type="predicted"/>
<keyword evidence="1" id="KW-0812">Transmembrane</keyword>
<feature type="transmembrane region" description="Helical" evidence="1">
    <location>
        <begin position="16"/>
        <end position="33"/>
    </location>
</feature>